<feature type="domain" description="ISXO2-like transposase" evidence="1">
    <location>
        <begin position="129"/>
        <end position="274"/>
    </location>
</feature>
<dbReference type="InterPro" id="IPR024442">
    <property type="entry name" value="Transposase_Zn_ribbon"/>
</dbReference>
<dbReference type="Pfam" id="PF12762">
    <property type="entry name" value="DDE_Tnp_IS1595"/>
    <property type="match status" value="1"/>
</dbReference>
<gene>
    <name evidence="2" type="ORF">C2E25_10930</name>
</gene>
<comment type="caution">
    <text evidence="2">The sequence shown here is derived from an EMBL/GenBank/DDBJ whole genome shotgun (WGS) entry which is preliminary data.</text>
</comment>
<reference evidence="2 3" key="1">
    <citation type="journal article" date="2018" name="Genome Announc.">
        <title>Genome Sequence of Geothermobacter sp. HR-1 Iron Reducer from the Loihi Seamount.</title>
        <authorList>
            <person name="Smith H."/>
            <person name="Abuyen K."/>
            <person name="Tremblay J."/>
            <person name="Savalia P."/>
            <person name="Perez-Rodriguez I."/>
            <person name="Emerson D."/>
            <person name="Tully B."/>
            <person name="Amend J."/>
        </authorList>
    </citation>
    <scope>NUCLEOTIDE SEQUENCE [LARGE SCALE GENOMIC DNA]</scope>
    <source>
        <strain evidence="2 3">HR-1</strain>
    </source>
</reference>
<dbReference type="RefSeq" id="WP_103115773.1">
    <property type="nucleotide sequence ID" value="NZ_PPFX01000024.1"/>
</dbReference>
<accession>A0A2K2H906</accession>
<dbReference type="Proteomes" id="UP000236340">
    <property type="component" value="Unassembled WGS sequence"/>
</dbReference>
<dbReference type="OrthoDB" id="5401638at2"/>
<evidence type="ECO:0000313" key="2">
    <source>
        <dbReference type="EMBL" id="PNU19700.1"/>
    </source>
</evidence>
<dbReference type="InterPro" id="IPR024445">
    <property type="entry name" value="Tnp_ISXO2-like"/>
</dbReference>
<evidence type="ECO:0000259" key="1">
    <source>
        <dbReference type="SMART" id="SM01126"/>
    </source>
</evidence>
<dbReference type="AlphaFoldDB" id="A0A2K2H906"/>
<protein>
    <submittedName>
        <fullName evidence="2">IS1595 family transposase ISPepr2</fullName>
    </submittedName>
</protein>
<sequence>MNLNQFRKRFPTEAVARKFLEKAIWPNGRVCPHCGCLKSWPIRGRTARPGLYECGGCHGQFTVTTKTPLHGTKLPLRTWLMALYFMINSSKGVSSVFLAKWIGVNQKTAWKIGHAIRAMMAAHGNAIGQLSGIVELDEKYLGGKPRFQRGVKHPRGKGTRKSCVHVAVSRKGFARASVVDNDSYATLAPHIRKVVASDAQLMTDQLQTYIAIGKDFASHESVHHGIKEFARGNAHVNTAESFNATLERAKQGVFHYISRQHLPRYLGEVVFRWNNRDPVERVQRNGLSKIIMQAKPVLEQFDNLLQYAVGTQLRRTIYGGIAVPQPLFGG</sequence>
<dbReference type="SMART" id="SM01126">
    <property type="entry name" value="DDE_Tnp_IS1595"/>
    <property type="match status" value="1"/>
</dbReference>
<proteinExistence type="predicted"/>
<dbReference type="NCBIfam" id="NF033547">
    <property type="entry name" value="transpos_IS1595"/>
    <property type="match status" value="1"/>
</dbReference>
<organism evidence="2 3">
    <name type="scientific">Geothermobacter hydrogeniphilus</name>
    <dbReference type="NCBI Taxonomy" id="1969733"/>
    <lineage>
        <taxon>Bacteria</taxon>
        <taxon>Pseudomonadati</taxon>
        <taxon>Thermodesulfobacteriota</taxon>
        <taxon>Desulfuromonadia</taxon>
        <taxon>Desulfuromonadales</taxon>
        <taxon>Geothermobacteraceae</taxon>
        <taxon>Geothermobacter</taxon>
    </lineage>
</organism>
<evidence type="ECO:0000313" key="3">
    <source>
        <dbReference type="Proteomes" id="UP000236340"/>
    </source>
</evidence>
<dbReference type="EMBL" id="PPFX01000024">
    <property type="protein sequence ID" value="PNU19700.1"/>
    <property type="molecule type" value="Genomic_DNA"/>
</dbReference>
<dbReference type="Pfam" id="PF12760">
    <property type="entry name" value="Zn_ribbon_IS1595"/>
    <property type="match status" value="1"/>
</dbReference>
<name>A0A2K2H906_9BACT</name>